<dbReference type="Proteomes" id="UP000198963">
    <property type="component" value="Chromosome I"/>
</dbReference>
<name>A0A1H1WAS8_9FLAO</name>
<feature type="domain" description="Outer membrane protein beta-barrel" evidence="2">
    <location>
        <begin position="20"/>
        <end position="189"/>
    </location>
</feature>
<organism evidence="3 4">
    <name type="scientific">Winogradskyella sediminis</name>
    <dbReference type="NCBI Taxonomy" id="1382466"/>
    <lineage>
        <taxon>Bacteria</taxon>
        <taxon>Pseudomonadati</taxon>
        <taxon>Bacteroidota</taxon>
        <taxon>Flavobacteriia</taxon>
        <taxon>Flavobacteriales</taxon>
        <taxon>Flavobacteriaceae</taxon>
        <taxon>Winogradskyella</taxon>
    </lineage>
</organism>
<dbReference type="EMBL" id="LT629774">
    <property type="protein sequence ID" value="SDS94223.1"/>
    <property type="molecule type" value="Genomic_DNA"/>
</dbReference>
<evidence type="ECO:0000313" key="4">
    <source>
        <dbReference type="Proteomes" id="UP000198963"/>
    </source>
</evidence>
<keyword evidence="1" id="KW-0732">Signal</keyword>
<gene>
    <name evidence="3" type="ORF">SAMN04489797_2817</name>
</gene>
<feature type="signal peptide" evidence="1">
    <location>
        <begin position="1"/>
        <end position="22"/>
    </location>
</feature>
<sequence length="212" mass="23620">MKKLIVFTGVFLFALTSVYAQSDSNAIQLGAKGGVNFSKITGDDFDDVDARTSFNVGLVAELPISERISFQPEVFYSGQGFDVSEIDQDNVFDTDQNIEYQLDYIQVPLLIKAYLVKGLSVEAGPQFGFKIHEEFDFEPTSDGGDIEIDEEDSYVKDFDTSIALGTSYKFDGGFFVSARYTMGLTSIFEDDTPFEDVDGKNEVWQFGVGFMF</sequence>
<keyword evidence="4" id="KW-1185">Reference proteome</keyword>
<dbReference type="InterPro" id="IPR025665">
    <property type="entry name" value="Beta-barrel_OMP_2"/>
</dbReference>
<reference evidence="3 4" key="1">
    <citation type="submission" date="2016-10" db="EMBL/GenBank/DDBJ databases">
        <authorList>
            <person name="Varghese N."/>
            <person name="Submissions S."/>
        </authorList>
    </citation>
    <scope>NUCLEOTIDE SEQUENCE [LARGE SCALE GENOMIC DNA]</scope>
    <source>
        <strain evidence="3 4">RHA_55</strain>
    </source>
</reference>
<protein>
    <submittedName>
        <fullName evidence="3">Outer membrane protein beta-barrel domain-containing protein</fullName>
    </submittedName>
</protein>
<dbReference type="STRING" id="1249933.SAMN04489797_2817"/>
<proteinExistence type="predicted"/>
<feature type="chain" id="PRO_5009264226" evidence="1">
    <location>
        <begin position="23"/>
        <end position="212"/>
    </location>
</feature>
<dbReference type="RefSeq" id="WP_092447831.1">
    <property type="nucleotide sequence ID" value="NZ_JBLXAG010000006.1"/>
</dbReference>
<dbReference type="Pfam" id="PF13568">
    <property type="entry name" value="OMP_b-brl_2"/>
    <property type="match status" value="1"/>
</dbReference>
<dbReference type="AlphaFoldDB" id="A0A1H1WAS8"/>
<evidence type="ECO:0000313" key="3">
    <source>
        <dbReference type="EMBL" id="SDS94223.1"/>
    </source>
</evidence>
<evidence type="ECO:0000256" key="1">
    <source>
        <dbReference type="SAM" id="SignalP"/>
    </source>
</evidence>
<accession>A0A1H1WAS8</accession>
<evidence type="ECO:0000259" key="2">
    <source>
        <dbReference type="Pfam" id="PF13568"/>
    </source>
</evidence>